<gene>
    <name evidence="1" type="ORF">DPEC_G00321110</name>
</gene>
<accession>A0ACC2FA15</accession>
<reference evidence="1" key="1">
    <citation type="submission" date="2021-05" db="EMBL/GenBank/DDBJ databases">
        <authorList>
            <person name="Pan Q."/>
            <person name="Jouanno E."/>
            <person name="Zahm M."/>
            <person name="Klopp C."/>
            <person name="Cabau C."/>
            <person name="Louis A."/>
            <person name="Berthelot C."/>
            <person name="Parey E."/>
            <person name="Roest Crollius H."/>
            <person name="Montfort J."/>
            <person name="Robinson-Rechavi M."/>
            <person name="Bouchez O."/>
            <person name="Lampietro C."/>
            <person name="Lopez Roques C."/>
            <person name="Donnadieu C."/>
            <person name="Postlethwait J."/>
            <person name="Bobe J."/>
            <person name="Dillon D."/>
            <person name="Chandos A."/>
            <person name="von Hippel F."/>
            <person name="Guiguen Y."/>
        </authorList>
    </citation>
    <scope>NUCLEOTIDE SEQUENCE</scope>
    <source>
        <strain evidence="1">YG-Jan2019</strain>
    </source>
</reference>
<dbReference type="EMBL" id="CM055758">
    <property type="protein sequence ID" value="KAJ7988197.1"/>
    <property type="molecule type" value="Genomic_DNA"/>
</dbReference>
<evidence type="ECO:0000313" key="2">
    <source>
        <dbReference type="Proteomes" id="UP001157502"/>
    </source>
</evidence>
<evidence type="ECO:0000313" key="1">
    <source>
        <dbReference type="EMBL" id="KAJ7988197.1"/>
    </source>
</evidence>
<name>A0ACC2FA15_DALPE</name>
<organism evidence="1 2">
    <name type="scientific">Dallia pectoralis</name>
    <name type="common">Alaska blackfish</name>
    <dbReference type="NCBI Taxonomy" id="75939"/>
    <lineage>
        <taxon>Eukaryota</taxon>
        <taxon>Metazoa</taxon>
        <taxon>Chordata</taxon>
        <taxon>Craniata</taxon>
        <taxon>Vertebrata</taxon>
        <taxon>Euteleostomi</taxon>
        <taxon>Actinopterygii</taxon>
        <taxon>Neopterygii</taxon>
        <taxon>Teleostei</taxon>
        <taxon>Protacanthopterygii</taxon>
        <taxon>Esociformes</taxon>
        <taxon>Umbridae</taxon>
        <taxon>Dallia</taxon>
    </lineage>
</organism>
<comment type="caution">
    <text evidence="1">The sequence shown here is derived from an EMBL/GenBank/DDBJ whole genome shotgun (WGS) entry which is preliminary data.</text>
</comment>
<sequence length="97" mass="10891">MLSEAPCSLHSHISLPPSTRQAVCLRRHLSSLTPLVPSARVDAPSLLPFIPRASRLLWASRHLCSLVLLHRDGWMRSTRGHVTLFEADEEVDEETEV</sequence>
<keyword evidence="2" id="KW-1185">Reference proteome</keyword>
<protein>
    <submittedName>
        <fullName evidence="1">Uncharacterized protein</fullName>
    </submittedName>
</protein>
<dbReference type="Proteomes" id="UP001157502">
    <property type="component" value="Chromosome 31"/>
</dbReference>
<proteinExistence type="predicted"/>